<dbReference type="Pfam" id="PF01547">
    <property type="entry name" value="SBP_bac_1"/>
    <property type="match status" value="1"/>
</dbReference>
<comment type="subcellular location">
    <subcellularLocation>
        <location evidence="1">Periplasm</location>
    </subcellularLocation>
</comment>
<protein>
    <submittedName>
        <fullName evidence="6">ABC transporter substrate-binding protein</fullName>
    </submittedName>
</protein>
<feature type="signal peptide" evidence="5">
    <location>
        <begin position="1"/>
        <end position="19"/>
    </location>
</feature>
<accession>A0A172YJL8</accession>
<dbReference type="InterPro" id="IPR006059">
    <property type="entry name" value="SBP"/>
</dbReference>
<dbReference type="STRING" id="376489.A5892_00845"/>
<feature type="chain" id="PRO_5008004767" evidence="5">
    <location>
        <begin position="20"/>
        <end position="419"/>
    </location>
</feature>
<dbReference type="CDD" id="cd14750">
    <property type="entry name" value="PBP2_TMBP"/>
    <property type="match status" value="1"/>
</dbReference>
<evidence type="ECO:0000313" key="7">
    <source>
        <dbReference type="Proteomes" id="UP000077875"/>
    </source>
</evidence>
<gene>
    <name evidence="6" type="ORF">A5892_00845</name>
</gene>
<dbReference type="KEGG" id="haa:A5892_00845"/>
<dbReference type="GO" id="GO:0042597">
    <property type="term" value="C:periplasmic space"/>
    <property type="evidence" value="ECO:0007669"/>
    <property type="project" value="UniProtKB-SubCell"/>
</dbReference>
<reference evidence="6 7" key="1">
    <citation type="submission" date="2016-04" db="EMBL/GenBank/DDBJ databases">
        <title>Complete Genome Sequence of Halotalea alkalilenta IHB B 13600.</title>
        <authorList>
            <person name="Swarnkar M.K."/>
            <person name="Sharma A."/>
            <person name="Kaushal K."/>
            <person name="Soni R."/>
            <person name="Rana S."/>
            <person name="Singh A.K."/>
            <person name="Gulati A."/>
        </authorList>
    </citation>
    <scope>NUCLEOTIDE SEQUENCE [LARGE SCALE GENOMIC DNA]</scope>
    <source>
        <strain evidence="6 7">IHB B 13600</strain>
    </source>
</reference>
<dbReference type="InterPro" id="IPR050490">
    <property type="entry name" value="Bact_solute-bd_prot1"/>
</dbReference>
<evidence type="ECO:0000256" key="4">
    <source>
        <dbReference type="ARBA" id="ARBA00022729"/>
    </source>
</evidence>
<dbReference type="Proteomes" id="UP000077875">
    <property type="component" value="Chromosome"/>
</dbReference>
<dbReference type="AlphaFoldDB" id="A0A172YJL8"/>
<evidence type="ECO:0000313" key="6">
    <source>
        <dbReference type="EMBL" id="ANF59410.1"/>
    </source>
</evidence>
<proteinExistence type="inferred from homology"/>
<sequence length="419" mass="46508">MHGAALGAALGATASLVHAQGVTINFTCGSTEQAEHCQRAAEEWAQQTGNRANLISMPNSSTEQLALYQQLLGSQASDIDVILTDTTWPGILGDHLHDLHQLLPGDITSGQFETVIANNTIDGELKAMPLYTDASLLYYREDLLEKYDRPVPRTWDEMTDTAAYIQQREREEGNRGIWGFVFQGRAYEGLTCNLLEWVVSEGGGLFLDQDGQVDVDNPATRRALERAHGWIDTISPRGTLSYVEEQSRGVFQSGNAVFMRNWPYVWSLTQSEGSPVRGKVGVAPVPSGSSGRHVSTLGGWSLAVSRYSRHPKEAAELVAYLTRRENQKYRAINLSYLPSYVDLFEDPEVLEAAPFIGTMRGPVEQAVARPASLVKTLYPRYSNAIFDRTHRVLTNEASIDEALETLNRDMLRIARRGFE</sequence>
<keyword evidence="3" id="KW-0813">Transport</keyword>
<evidence type="ECO:0000256" key="3">
    <source>
        <dbReference type="ARBA" id="ARBA00022448"/>
    </source>
</evidence>
<name>A0A172YJL8_9GAMM</name>
<dbReference type="Gene3D" id="3.40.190.10">
    <property type="entry name" value="Periplasmic binding protein-like II"/>
    <property type="match status" value="2"/>
</dbReference>
<evidence type="ECO:0000256" key="2">
    <source>
        <dbReference type="ARBA" id="ARBA00008520"/>
    </source>
</evidence>
<evidence type="ECO:0000256" key="1">
    <source>
        <dbReference type="ARBA" id="ARBA00004418"/>
    </source>
</evidence>
<dbReference type="EMBL" id="CP015243">
    <property type="protein sequence ID" value="ANF59410.1"/>
    <property type="molecule type" value="Genomic_DNA"/>
</dbReference>
<dbReference type="SUPFAM" id="SSF53850">
    <property type="entry name" value="Periplasmic binding protein-like II"/>
    <property type="match status" value="1"/>
</dbReference>
<evidence type="ECO:0000256" key="5">
    <source>
        <dbReference type="SAM" id="SignalP"/>
    </source>
</evidence>
<organism evidence="6 7">
    <name type="scientific">Halotalea alkalilenta</name>
    <dbReference type="NCBI Taxonomy" id="376489"/>
    <lineage>
        <taxon>Bacteria</taxon>
        <taxon>Pseudomonadati</taxon>
        <taxon>Pseudomonadota</taxon>
        <taxon>Gammaproteobacteria</taxon>
        <taxon>Oceanospirillales</taxon>
        <taxon>Halomonadaceae</taxon>
        <taxon>Halotalea</taxon>
    </lineage>
</organism>
<dbReference type="PANTHER" id="PTHR43649:SF34">
    <property type="entry name" value="ABC TRANSPORTER PERIPLASMIC-BINDING PROTEIN YCJN-RELATED"/>
    <property type="match status" value="1"/>
</dbReference>
<keyword evidence="7" id="KW-1185">Reference proteome</keyword>
<keyword evidence="4 5" id="KW-0732">Signal</keyword>
<comment type="similarity">
    <text evidence="2">Belongs to the bacterial solute-binding protein 1 family.</text>
</comment>
<dbReference type="PANTHER" id="PTHR43649">
    <property type="entry name" value="ARABINOSE-BINDING PROTEIN-RELATED"/>
    <property type="match status" value="1"/>
</dbReference>